<sequence length="272" mass="27068">MKFAVCTIFLTFAVASSLAALTLPSFSPFPTFPSLPTLTTTTTATCTNCPATLGSISDLVRNAQAALSPFLSQIPFGFGNFINGVLSLIIEFFSVVEGKVSIPQALVDLQNIISRIFLGGSLTGSGGIQIGGTTGTTGTTGTGGIQIGGTGTIGTPGTTGTTGTTGTIGTTGGIQIGGIPIGGTTGTTTGTLPACTSCPDSLAAVTDLLRNLENSLLPILDKLPLNLGYILKGLLDLLINLLSTSGNGLSGDLSGVLQQLGGTLQTLLGGGL</sequence>
<keyword evidence="4" id="KW-1185">Reference proteome</keyword>
<protein>
    <submittedName>
        <fullName evidence="3">Uncharacterized protein</fullName>
    </submittedName>
</protein>
<dbReference type="EMBL" id="OU900105">
    <property type="protein sequence ID" value="CAG9856633.1"/>
    <property type="molecule type" value="Genomic_DNA"/>
</dbReference>
<keyword evidence="2" id="KW-0732">Signal</keyword>
<proteinExistence type="predicted"/>
<accession>A0A9N9TE48</accession>
<evidence type="ECO:0000256" key="2">
    <source>
        <dbReference type="SAM" id="SignalP"/>
    </source>
</evidence>
<dbReference type="Proteomes" id="UP001153712">
    <property type="component" value="Chromosome 12"/>
</dbReference>
<evidence type="ECO:0000313" key="3">
    <source>
        <dbReference type="EMBL" id="CAG9856633.1"/>
    </source>
</evidence>
<feature type="signal peptide" evidence="2">
    <location>
        <begin position="1"/>
        <end position="19"/>
    </location>
</feature>
<feature type="region of interest" description="Disordered" evidence="1">
    <location>
        <begin position="139"/>
        <end position="166"/>
    </location>
</feature>
<organism evidence="3 4">
    <name type="scientific">Phyllotreta striolata</name>
    <name type="common">Striped flea beetle</name>
    <name type="synonym">Crioceris striolata</name>
    <dbReference type="NCBI Taxonomy" id="444603"/>
    <lineage>
        <taxon>Eukaryota</taxon>
        <taxon>Metazoa</taxon>
        <taxon>Ecdysozoa</taxon>
        <taxon>Arthropoda</taxon>
        <taxon>Hexapoda</taxon>
        <taxon>Insecta</taxon>
        <taxon>Pterygota</taxon>
        <taxon>Neoptera</taxon>
        <taxon>Endopterygota</taxon>
        <taxon>Coleoptera</taxon>
        <taxon>Polyphaga</taxon>
        <taxon>Cucujiformia</taxon>
        <taxon>Chrysomeloidea</taxon>
        <taxon>Chrysomelidae</taxon>
        <taxon>Galerucinae</taxon>
        <taxon>Alticini</taxon>
        <taxon>Phyllotreta</taxon>
    </lineage>
</organism>
<evidence type="ECO:0000313" key="4">
    <source>
        <dbReference type="Proteomes" id="UP001153712"/>
    </source>
</evidence>
<name>A0A9N9TE48_PHYSR</name>
<feature type="compositionally biased region" description="Low complexity" evidence="1">
    <location>
        <begin position="155"/>
        <end position="166"/>
    </location>
</feature>
<reference evidence="3" key="1">
    <citation type="submission" date="2022-01" db="EMBL/GenBank/DDBJ databases">
        <authorList>
            <person name="King R."/>
        </authorList>
    </citation>
    <scope>NUCLEOTIDE SEQUENCE</scope>
</reference>
<evidence type="ECO:0000256" key="1">
    <source>
        <dbReference type="SAM" id="MobiDB-lite"/>
    </source>
</evidence>
<feature type="compositionally biased region" description="Gly residues" evidence="1">
    <location>
        <begin position="139"/>
        <end position="154"/>
    </location>
</feature>
<dbReference type="AlphaFoldDB" id="A0A9N9TE48"/>
<feature type="chain" id="PRO_5040479672" evidence="2">
    <location>
        <begin position="20"/>
        <end position="272"/>
    </location>
</feature>
<gene>
    <name evidence="3" type="ORF">PHYEVI_LOCUS3053</name>
</gene>